<feature type="non-terminal residue" evidence="3">
    <location>
        <position position="360"/>
    </location>
</feature>
<dbReference type="InterPro" id="IPR036770">
    <property type="entry name" value="Ankyrin_rpt-contain_sf"/>
</dbReference>
<dbReference type="OMA" id="CCTSHES"/>
<feature type="region of interest" description="Disordered" evidence="2">
    <location>
        <begin position="230"/>
        <end position="279"/>
    </location>
</feature>
<dbReference type="PROSITE" id="PS50297">
    <property type="entry name" value="ANK_REP_REGION"/>
    <property type="match status" value="2"/>
</dbReference>
<feature type="compositionally biased region" description="Basic and acidic residues" evidence="2">
    <location>
        <begin position="234"/>
        <end position="243"/>
    </location>
</feature>
<reference evidence="3" key="1">
    <citation type="submission" date="2013-07" db="EMBL/GenBank/DDBJ databases">
        <title>The genome of Eucalyptus grandis.</title>
        <authorList>
            <person name="Schmutz J."/>
            <person name="Hayes R."/>
            <person name="Myburg A."/>
            <person name="Tuskan G."/>
            <person name="Grattapaglia D."/>
            <person name="Rokhsar D.S."/>
        </authorList>
    </citation>
    <scope>NUCLEOTIDE SEQUENCE</scope>
    <source>
        <tissue evidence="3">Leaf extractions</tissue>
    </source>
</reference>
<dbReference type="STRING" id="71139.A0A059C3Y7"/>
<dbReference type="PANTHER" id="PTHR24128">
    <property type="entry name" value="HOMEOBOX PROTEIN WARIAI"/>
    <property type="match status" value="1"/>
</dbReference>
<dbReference type="PROSITE" id="PS50088">
    <property type="entry name" value="ANK_REPEAT"/>
    <property type="match status" value="2"/>
</dbReference>
<dbReference type="SMART" id="SM00248">
    <property type="entry name" value="ANK"/>
    <property type="match status" value="4"/>
</dbReference>
<name>A0A059C3Y7_EUCGR</name>
<evidence type="ECO:0000256" key="2">
    <source>
        <dbReference type="SAM" id="MobiDB-lite"/>
    </source>
</evidence>
<dbReference type="InParanoid" id="A0A059C3Y7"/>
<dbReference type="Pfam" id="PF12796">
    <property type="entry name" value="Ank_2"/>
    <property type="match status" value="2"/>
</dbReference>
<evidence type="ECO:0000313" key="3">
    <source>
        <dbReference type="EMBL" id="KCW73183.1"/>
    </source>
</evidence>
<dbReference type="SUPFAM" id="SSF48403">
    <property type="entry name" value="Ankyrin repeat"/>
    <property type="match status" value="1"/>
</dbReference>
<dbReference type="EMBL" id="KK198757">
    <property type="protein sequence ID" value="KCW73183.1"/>
    <property type="molecule type" value="Genomic_DNA"/>
</dbReference>
<feature type="repeat" description="ANK" evidence="1">
    <location>
        <begin position="36"/>
        <end position="59"/>
    </location>
</feature>
<feature type="repeat" description="ANK" evidence="1">
    <location>
        <begin position="70"/>
        <end position="93"/>
    </location>
</feature>
<keyword evidence="1" id="KW-0040">ANK repeat</keyword>
<dbReference type="InterPro" id="IPR002110">
    <property type="entry name" value="Ankyrin_rpt"/>
</dbReference>
<accession>A0A059C3Y7</accession>
<evidence type="ECO:0000256" key="1">
    <source>
        <dbReference type="PROSITE-ProRule" id="PRU00023"/>
    </source>
</evidence>
<dbReference type="Gramene" id="KCW73183">
    <property type="protein sequence ID" value="KCW73183"/>
    <property type="gene ID" value="EUGRSUZ_E01641"/>
</dbReference>
<gene>
    <name evidence="3" type="ORF">EUGRSUZ_E01641</name>
</gene>
<dbReference type="AlphaFoldDB" id="A0A059C3Y7"/>
<protein>
    <submittedName>
        <fullName evidence="3">Uncharacterized protein</fullName>
    </submittedName>
</protein>
<proteinExistence type="predicted"/>
<organism evidence="3">
    <name type="scientific">Eucalyptus grandis</name>
    <name type="common">Flooded gum</name>
    <dbReference type="NCBI Taxonomy" id="71139"/>
    <lineage>
        <taxon>Eukaryota</taxon>
        <taxon>Viridiplantae</taxon>
        <taxon>Streptophyta</taxon>
        <taxon>Embryophyta</taxon>
        <taxon>Tracheophyta</taxon>
        <taxon>Spermatophyta</taxon>
        <taxon>Magnoliopsida</taxon>
        <taxon>eudicotyledons</taxon>
        <taxon>Gunneridae</taxon>
        <taxon>Pentapetalae</taxon>
        <taxon>rosids</taxon>
        <taxon>malvids</taxon>
        <taxon>Myrtales</taxon>
        <taxon>Myrtaceae</taxon>
        <taxon>Myrtoideae</taxon>
        <taxon>Eucalypteae</taxon>
        <taxon>Eucalyptus</taxon>
    </lineage>
</organism>
<sequence length="360" mass="39246">MEQRVLEAARKGNIHELEDLISSNEQLLEEMALEGAGHTPLHVACVGGHLDFVRELLKRMPKLAEKVDPRGFSPLHIAAARGDVEIAEELLKRRIPLHYAVIHGEVDVMEILLSTSPESVEKTTARKETALHLAVKNNRFKVLVRLVEHLKQHKKQQVINLQDHKDNTALHLAVASKNFEVVDFLLCGHALEYKVVEVNAPNKSGLTPLDVSTPLQRVARDREIREILVQAGAKHGDSRPVSRDDDDIEAGNDHQSDGEPGTNASQSLPSWTSKKSNNDGGELGRIQEVLLVVAGLIANATYQSVLQPPSVVGGNKVDSTSGGSKDITSLAPQPGTEEHITYGAGLVYTLFLGGNTFGFL</sequence>
<dbReference type="PANTHER" id="PTHR24128:SF61">
    <property type="entry name" value="ANKYRIN REPEAT-CONTAINING PROTEIN BDA1-LIKE"/>
    <property type="match status" value="1"/>
</dbReference>
<dbReference type="Gene3D" id="1.25.40.20">
    <property type="entry name" value="Ankyrin repeat-containing domain"/>
    <property type="match status" value="2"/>
</dbReference>
<feature type="compositionally biased region" description="Polar residues" evidence="2">
    <location>
        <begin position="262"/>
        <end position="279"/>
    </location>
</feature>